<feature type="transmembrane region" description="Helical" evidence="6">
    <location>
        <begin position="329"/>
        <end position="346"/>
    </location>
</feature>
<feature type="transmembrane region" description="Helical" evidence="6">
    <location>
        <begin position="230"/>
        <end position="257"/>
    </location>
</feature>
<feature type="transmembrane region" description="Helical" evidence="6">
    <location>
        <begin position="300"/>
        <end position="323"/>
    </location>
</feature>
<evidence type="ECO:0000256" key="6">
    <source>
        <dbReference type="SAM" id="Phobius"/>
    </source>
</evidence>
<evidence type="ECO:0000256" key="5">
    <source>
        <dbReference type="SAM" id="MobiDB-lite"/>
    </source>
</evidence>
<dbReference type="EMBL" id="CAVMBE010000108">
    <property type="protein sequence ID" value="CAK4034216.1"/>
    <property type="molecule type" value="Genomic_DNA"/>
</dbReference>
<dbReference type="GO" id="GO:0004888">
    <property type="term" value="F:transmembrane signaling receptor activity"/>
    <property type="evidence" value="ECO:0007669"/>
    <property type="project" value="InterPro"/>
</dbReference>
<keyword evidence="2 6" id="KW-0812">Transmembrane</keyword>
<sequence length="466" mass="51035">MADLTALLSNLNTDAGGCPAPFIAESRYPFTDGYYGGRNCAANPLDTSANASRCCIPCPIFDWTYDDNFKRLTDGAAWVNVVGFILCGFLLISMVALPTTASRRSYLNIILLAGLMLLELGFIIPLARQPEQCFDPITPNDMHSNLTCAFSGAFAAFGGMAVVTWIVIRALFMHLQVVHNFTPGTRSYIAANVLAWSVTIGLTAAVLAHSGVSFRFGGYCHVNVGSISTYWGWLLGFGGIAFLLQLATLAYCIKVYLTAAIVGRQALGSSSNKSSMGGSSRSRTAFASLRRLKTVLALQWRSVAIVILAIFTTSFVCVVFIVLDNSTTLSAFANVDILIPWLLCIIGTQDKNKCLQYTGPFIIPQRIVDATLYILAFVGIEAFLLMVRVDIFKGWWAFIRNPLGRRRSRPDSTDTFVTQPIQRFEVNRGSTILVQSPRGAEMENRKSMAPVSPVEVEEKRHPETNV</sequence>
<dbReference type="PANTHER" id="PTHR42058">
    <property type="entry name" value="G_PROTEIN_RECEP_F2_4 DOMAIN-CONTAINING PROTEIN"/>
    <property type="match status" value="1"/>
</dbReference>
<accession>A0AAI8Z862</accession>
<feature type="domain" description="G-protein coupled receptors family 2 profile 2" evidence="7">
    <location>
        <begin position="69"/>
        <end position="324"/>
    </location>
</feature>
<feature type="compositionally biased region" description="Basic and acidic residues" evidence="5">
    <location>
        <begin position="456"/>
        <end position="466"/>
    </location>
</feature>
<feature type="transmembrane region" description="Helical" evidence="6">
    <location>
        <begin position="77"/>
        <end position="97"/>
    </location>
</feature>
<dbReference type="InterPro" id="IPR053247">
    <property type="entry name" value="GPCR_GPR1/git3-like"/>
</dbReference>
<evidence type="ECO:0000256" key="4">
    <source>
        <dbReference type="ARBA" id="ARBA00023136"/>
    </source>
</evidence>
<evidence type="ECO:0000313" key="8">
    <source>
        <dbReference type="EMBL" id="CAK4034216.1"/>
    </source>
</evidence>
<keyword evidence="9" id="KW-1185">Reference proteome</keyword>
<reference evidence="8" key="1">
    <citation type="submission" date="2023-11" db="EMBL/GenBank/DDBJ databases">
        <authorList>
            <person name="Alioto T."/>
            <person name="Alioto T."/>
            <person name="Gomez Garrido J."/>
        </authorList>
    </citation>
    <scope>NUCLEOTIDE SEQUENCE</scope>
</reference>
<gene>
    <name evidence="8" type="ORF">LECACI_7A009374</name>
</gene>
<dbReference type="AlphaFoldDB" id="A0AAI8Z862"/>
<evidence type="ECO:0000313" key="9">
    <source>
        <dbReference type="Proteomes" id="UP001296104"/>
    </source>
</evidence>
<dbReference type="GO" id="GO:0016020">
    <property type="term" value="C:membrane"/>
    <property type="evidence" value="ECO:0007669"/>
    <property type="project" value="UniProtKB-SubCell"/>
</dbReference>
<proteinExistence type="predicted"/>
<feature type="transmembrane region" description="Helical" evidence="6">
    <location>
        <begin position="147"/>
        <end position="168"/>
    </location>
</feature>
<evidence type="ECO:0000256" key="3">
    <source>
        <dbReference type="ARBA" id="ARBA00022989"/>
    </source>
</evidence>
<name>A0AAI8Z862_9PEZI</name>
<dbReference type="InterPro" id="IPR017981">
    <property type="entry name" value="GPCR_2-like_7TM"/>
</dbReference>
<feature type="transmembrane region" description="Helical" evidence="6">
    <location>
        <begin position="189"/>
        <end position="210"/>
    </location>
</feature>
<evidence type="ECO:0000259" key="7">
    <source>
        <dbReference type="PROSITE" id="PS50261"/>
    </source>
</evidence>
<feature type="transmembrane region" description="Helical" evidence="6">
    <location>
        <begin position="367"/>
        <end position="387"/>
    </location>
</feature>
<dbReference type="Proteomes" id="UP001296104">
    <property type="component" value="Unassembled WGS sequence"/>
</dbReference>
<organism evidence="8 9">
    <name type="scientific">Lecanosticta acicola</name>
    <dbReference type="NCBI Taxonomy" id="111012"/>
    <lineage>
        <taxon>Eukaryota</taxon>
        <taxon>Fungi</taxon>
        <taxon>Dikarya</taxon>
        <taxon>Ascomycota</taxon>
        <taxon>Pezizomycotina</taxon>
        <taxon>Dothideomycetes</taxon>
        <taxon>Dothideomycetidae</taxon>
        <taxon>Mycosphaerellales</taxon>
        <taxon>Mycosphaerellaceae</taxon>
        <taxon>Lecanosticta</taxon>
    </lineage>
</organism>
<dbReference type="PROSITE" id="PS50261">
    <property type="entry name" value="G_PROTEIN_RECEP_F2_4"/>
    <property type="match status" value="1"/>
</dbReference>
<evidence type="ECO:0000256" key="1">
    <source>
        <dbReference type="ARBA" id="ARBA00004141"/>
    </source>
</evidence>
<feature type="region of interest" description="Disordered" evidence="5">
    <location>
        <begin position="437"/>
        <end position="466"/>
    </location>
</feature>
<dbReference type="PANTHER" id="PTHR42058:SF1">
    <property type="entry name" value="G-PROTEIN COUPLED RECEPTORS FAMILY 2 PROFILE 2 DOMAIN-CONTAINING PROTEIN"/>
    <property type="match status" value="1"/>
</dbReference>
<comment type="subcellular location">
    <subcellularLocation>
        <location evidence="1">Membrane</location>
        <topology evidence="1">Multi-pass membrane protein</topology>
    </subcellularLocation>
</comment>
<keyword evidence="4 6" id="KW-0472">Membrane</keyword>
<comment type="caution">
    <text evidence="8">The sequence shown here is derived from an EMBL/GenBank/DDBJ whole genome shotgun (WGS) entry which is preliminary data.</text>
</comment>
<keyword evidence="3 6" id="KW-1133">Transmembrane helix</keyword>
<feature type="transmembrane region" description="Helical" evidence="6">
    <location>
        <begin position="109"/>
        <end position="127"/>
    </location>
</feature>
<dbReference type="GO" id="GO:0007166">
    <property type="term" value="P:cell surface receptor signaling pathway"/>
    <property type="evidence" value="ECO:0007669"/>
    <property type="project" value="InterPro"/>
</dbReference>
<evidence type="ECO:0000256" key="2">
    <source>
        <dbReference type="ARBA" id="ARBA00022692"/>
    </source>
</evidence>
<dbReference type="Gene3D" id="1.20.1070.10">
    <property type="entry name" value="Rhodopsin 7-helix transmembrane proteins"/>
    <property type="match status" value="1"/>
</dbReference>
<protein>
    <recommendedName>
        <fullName evidence="7">G-protein coupled receptors family 2 profile 2 domain-containing protein</fullName>
    </recommendedName>
</protein>